<dbReference type="Pfam" id="PF17836">
    <property type="entry name" value="PglD_N"/>
    <property type="match status" value="1"/>
</dbReference>
<dbReference type="Gene3D" id="2.160.10.10">
    <property type="entry name" value="Hexapeptide repeat proteins"/>
    <property type="match status" value="1"/>
</dbReference>
<feature type="binding site" evidence="2">
    <location>
        <begin position="11"/>
        <end position="13"/>
    </location>
    <ligand>
        <name>substrate</name>
    </ligand>
</feature>
<dbReference type="Gene3D" id="3.40.50.20">
    <property type="match status" value="1"/>
</dbReference>
<dbReference type="PANTHER" id="PTHR43300:SF7">
    <property type="entry name" value="UDP-N-ACETYLBACILLOSAMINE N-ACETYLTRANSFERASE"/>
    <property type="match status" value="1"/>
</dbReference>
<keyword evidence="4" id="KW-0808">Transferase</keyword>
<sequence>MRDKLVIIGASGHGKVIADIARLNGYHEIVFLDDDKSKNKNGIYDVIGTSKDIEVYKKEYDYIIAIGNNAIRENIAKQLNAKNIIQSILIHPSAVIDKTAVIEEGTVIMANAVVNADVTIKKCCIINTAATIDHDCVIEDFVHISPGAHIAGTVYIGKATWIGVGSSIVNNLTICNDCIIGAGSTVIADIKTKGTYVGCPVSKKG</sequence>
<dbReference type="CDD" id="cd03360">
    <property type="entry name" value="LbH_AT_putative"/>
    <property type="match status" value="1"/>
</dbReference>
<protein>
    <submittedName>
        <fullName evidence="4">Acetyltransferase</fullName>
    </submittedName>
</protein>
<dbReference type="InterPro" id="IPR050179">
    <property type="entry name" value="Trans_hexapeptide_repeat"/>
</dbReference>
<dbReference type="InterPro" id="IPR041561">
    <property type="entry name" value="PglD_N"/>
</dbReference>
<accession>A0A3E5FPL7</accession>
<name>A0A3E5FPL7_9FIRM</name>
<feature type="domain" description="PglD N-terminal" evidence="3">
    <location>
        <begin position="4"/>
        <end position="79"/>
    </location>
</feature>
<dbReference type="RefSeq" id="WP_117605021.1">
    <property type="nucleotide sequence ID" value="NZ_CAXVJN010000043.1"/>
</dbReference>
<proteinExistence type="predicted"/>
<gene>
    <name evidence="4" type="ORF">DXB31_07210</name>
</gene>
<dbReference type="SUPFAM" id="SSF51161">
    <property type="entry name" value="Trimeric LpxA-like enzymes"/>
    <property type="match status" value="1"/>
</dbReference>
<dbReference type="EMBL" id="QSVF01000015">
    <property type="protein sequence ID" value="RGO09348.1"/>
    <property type="molecule type" value="Genomic_DNA"/>
</dbReference>
<feature type="binding site" evidence="2">
    <location>
        <position position="143"/>
    </location>
    <ligand>
        <name>acetyl-CoA</name>
        <dbReference type="ChEBI" id="CHEBI:57288"/>
    </ligand>
</feature>
<evidence type="ECO:0000256" key="2">
    <source>
        <dbReference type="PIRSR" id="PIRSR620019-2"/>
    </source>
</evidence>
<dbReference type="GO" id="GO:0016740">
    <property type="term" value="F:transferase activity"/>
    <property type="evidence" value="ECO:0007669"/>
    <property type="project" value="UniProtKB-KW"/>
</dbReference>
<organism evidence="4 5">
    <name type="scientific">Thomasclavelia spiroformis</name>
    <dbReference type="NCBI Taxonomy" id="29348"/>
    <lineage>
        <taxon>Bacteria</taxon>
        <taxon>Bacillati</taxon>
        <taxon>Bacillota</taxon>
        <taxon>Erysipelotrichia</taxon>
        <taxon>Erysipelotrichales</taxon>
        <taxon>Coprobacillaceae</taxon>
        <taxon>Thomasclavelia</taxon>
    </lineage>
</organism>
<dbReference type="NCBIfam" id="TIGR03570">
    <property type="entry name" value="NeuD_NnaD"/>
    <property type="match status" value="1"/>
</dbReference>
<comment type="caution">
    <text evidence="4">The sequence shown here is derived from an EMBL/GenBank/DDBJ whole genome shotgun (WGS) entry which is preliminary data.</text>
</comment>
<dbReference type="InterPro" id="IPR020019">
    <property type="entry name" value="AcTrfase_PglD-like"/>
</dbReference>
<evidence type="ECO:0000259" key="3">
    <source>
        <dbReference type="Pfam" id="PF17836"/>
    </source>
</evidence>
<reference evidence="4 5" key="1">
    <citation type="submission" date="2018-08" db="EMBL/GenBank/DDBJ databases">
        <title>A genome reference for cultivated species of the human gut microbiota.</title>
        <authorList>
            <person name="Zou Y."/>
            <person name="Xue W."/>
            <person name="Luo G."/>
        </authorList>
    </citation>
    <scope>NUCLEOTIDE SEQUENCE [LARGE SCALE GENOMIC DNA]</scope>
    <source>
        <strain evidence="4 5">OM02-6</strain>
    </source>
</reference>
<evidence type="ECO:0000313" key="5">
    <source>
        <dbReference type="Proteomes" id="UP000261087"/>
    </source>
</evidence>
<feature type="binding site" evidence="2">
    <location>
        <position position="67"/>
    </location>
    <ligand>
        <name>substrate</name>
    </ligand>
</feature>
<feature type="active site" description="Proton acceptor" evidence="1">
    <location>
        <position position="134"/>
    </location>
</feature>
<feature type="site" description="Increases basicity of active site His" evidence="1">
    <location>
        <position position="135"/>
    </location>
</feature>
<dbReference type="Proteomes" id="UP000261087">
    <property type="component" value="Unassembled WGS sequence"/>
</dbReference>
<dbReference type="InterPro" id="IPR011004">
    <property type="entry name" value="Trimer_LpxA-like_sf"/>
</dbReference>
<dbReference type="AlphaFoldDB" id="A0A3E5FPL7"/>
<evidence type="ECO:0000256" key="1">
    <source>
        <dbReference type="PIRSR" id="PIRSR620019-1"/>
    </source>
</evidence>
<feature type="binding site" evidence="2">
    <location>
        <begin position="33"/>
        <end position="34"/>
    </location>
    <ligand>
        <name>substrate</name>
    </ligand>
</feature>
<evidence type="ECO:0000313" key="4">
    <source>
        <dbReference type="EMBL" id="RGO09348.1"/>
    </source>
</evidence>
<dbReference type="PANTHER" id="PTHR43300">
    <property type="entry name" value="ACETYLTRANSFERASE"/>
    <property type="match status" value="1"/>
</dbReference>